<dbReference type="EMBL" id="JAAGOX010000022">
    <property type="protein sequence ID" value="NDW45831.1"/>
    <property type="molecule type" value="Genomic_DNA"/>
</dbReference>
<dbReference type="AlphaFoldDB" id="A0A6B2NNY1"/>
<dbReference type="RefSeq" id="WP_164130356.1">
    <property type="nucleotide sequence ID" value="NZ_JAAGOX010000022.1"/>
</dbReference>
<protein>
    <submittedName>
        <fullName evidence="2">Flagellar biosynthesis protein FlgJ</fullName>
    </submittedName>
</protein>
<comment type="caution">
    <text evidence="2">The sequence shown here is derived from an EMBL/GenBank/DDBJ whole genome shotgun (WGS) entry which is preliminary data.</text>
</comment>
<evidence type="ECO:0000259" key="1">
    <source>
        <dbReference type="Pfam" id="PF10135"/>
    </source>
</evidence>
<accession>A0A6B2NNY1</accession>
<dbReference type="InterPro" id="IPR019301">
    <property type="entry name" value="Flagellar_prot_FlgJ_N"/>
</dbReference>
<organism evidence="2">
    <name type="scientific">Ruegeria sp. PrR005</name>
    <dbReference type="NCBI Taxonomy" id="2706882"/>
    <lineage>
        <taxon>Bacteria</taxon>
        <taxon>Pseudomonadati</taxon>
        <taxon>Pseudomonadota</taxon>
        <taxon>Alphaproteobacteria</taxon>
        <taxon>Rhodobacterales</taxon>
        <taxon>Roseobacteraceae</taxon>
        <taxon>Ruegeria</taxon>
    </lineage>
</organism>
<keyword evidence="2" id="KW-0969">Cilium</keyword>
<gene>
    <name evidence="2" type="ORF">G0P99_12765</name>
</gene>
<proteinExistence type="predicted"/>
<keyword evidence="2" id="KW-0282">Flagellum</keyword>
<evidence type="ECO:0000313" key="2">
    <source>
        <dbReference type="EMBL" id="NDW45831.1"/>
    </source>
</evidence>
<reference evidence="2" key="1">
    <citation type="submission" date="2020-02" db="EMBL/GenBank/DDBJ databases">
        <title>Delineation of the pyrene-degrading pathway in Roseobacter clade bacteria by genomic analysis.</title>
        <authorList>
            <person name="Zhou H."/>
            <person name="Wang H."/>
        </authorList>
    </citation>
    <scope>NUCLEOTIDE SEQUENCE</scope>
    <source>
        <strain evidence="2">PrR005</strain>
    </source>
</reference>
<sequence>MEIPHISRPPVAVSQDAATSPLREAAVRLEATFLAEMLKAAGLGQTRDEFGGGPGEDQFATFLVQRQAEHIARAGGIGLAETFFNALKDTQNGT</sequence>
<name>A0A6B2NNY1_9RHOB</name>
<keyword evidence="2" id="KW-0966">Cell projection</keyword>
<dbReference type="Pfam" id="PF10135">
    <property type="entry name" value="Rod-binding"/>
    <property type="match status" value="1"/>
</dbReference>
<feature type="domain" description="Flagellar protein FlgJ N-terminal" evidence="1">
    <location>
        <begin position="37"/>
        <end position="82"/>
    </location>
</feature>